<feature type="region of interest" description="Disordered" evidence="1">
    <location>
        <begin position="471"/>
        <end position="494"/>
    </location>
</feature>
<organism evidence="3">
    <name type="scientific">Melampsora larici-populina (strain 98AG31 / pathotype 3-4-7)</name>
    <name type="common">Poplar leaf rust fungus</name>
    <dbReference type="NCBI Taxonomy" id="747676"/>
    <lineage>
        <taxon>Eukaryota</taxon>
        <taxon>Fungi</taxon>
        <taxon>Dikarya</taxon>
        <taxon>Basidiomycota</taxon>
        <taxon>Pucciniomycotina</taxon>
        <taxon>Pucciniomycetes</taxon>
        <taxon>Pucciniales</taxon>
        <taxon>Melampsoraceae</taxon>
        <taxon>Melampsora</taxon>
    </lineage>
</organism>
<evidence type="ECO:0000313" key="3">
    <source>
        <dbReference type="Proteomes" id="UP000001072"/>
    </source>
</evidence>
<dbReference type="KEGG" id="mlr:MELLADRAFT_93357"/>
<feature type="compositionally biased region" description="Acidic residues" evidence="1">
    <location>
        <begin position="479"/>
        <end position="488"/>
    </location>
</feature>
<dbReference type="InParanoid" id="F4RA34"/>
<name>F4RA34_MELLP</name>
<dbReference type="OrthoDB" id="10665904at2759"/>
<dbReference type="Proteomes" id="UP000001072">
    <property type="component" value="Unassembled WGS sequence"/>
</dbReference>
<dbReference type="GeneID" id="18936551"/>
<gene>
    <name evidence="2" type="ORF">MELLADRAFT_93357</name>
</gene>
<dbReference type="AlphaFoldDB" id="F4RA34"/>
<dbReference type="VEuPathDB" id="FungiDB:MELLADRAFT_93357"/>
<sequence>MQLAVTMPLNPYKTSVTKSKSVKRWSRAIRENDHLGTLSKSEMVQIHSIVRCHFRVLMCRESESSPIPPSLSNLEKEGLIERFPVDSPIPHTSSMPVIDSTDFVKVGIHMKPDDLYEVEMDLKRFGLRRFSFDWETDLVDRVNFLARELFWNSFYRATQSDAYKYQISVHLLRRQIILPVLSAEFNRLALMYKEQCRNTDVLEYHYMVAEKKKACKEYHDFLVKSGVAPAFVNIFQPRNYAIMGDIYEVKVMSGSHSVDQLHIAIPRWWSQATISFMEVIEGRVNYQASSHTDFPGNIRRPYKYVIRTLNEYGVVPRHLPSGVYSNDFKASLLPAELSNLKMKPPVFPEITIMTSIFPATAFNFFEHPIDHMLNDYYTSDDDVSCDEVTHSDTEVLNDTFSAEETALKEVEDRFHTQIATLKTEIRSSITMLEDFKKDFEVLIPSGMDELKRAKEKIEKIDAKLDALQAQSEQVQSESVYDEAEQDVEPVEHSG</sequence>
<protein>
    <submittedName>
        <fullName evidence="2">Uncharacterized protein</fullName>
    </submittedName>
</protein>
<accession>F4RA34</accession>
<dbReference type="HOGENOM" id="CLU_027439_1_0_1"/>
<reference evidence="3" key="1">
    <citation type="journal article" date="2011" name="Proc. Natl. Acad. Sci. U.S.A.">
        <title>Obligate biotrophy features unraveled by the genomic analysis of rust fungi.</title>
        <authorList>
            <person name="Duplessis S."/>
            <person name="Cuomo C.A."/>
            <person name="Lin Y.-C."/>
            <person name="Aerts A."/>
            <person name="Tisserant E."/>
            <person name="Veneault-Fourrey C."/>
            <person name="Joly D.L."/>
            <person name="Hacquard S."/>
            <person name="Amselem J."/>
            <person name="Cantarel B.L."/>
            <person name="Chiu R."/>
            <person name="Coutinho P.M."/>
            <person name="Feau N."/>
            <person name="Field M."/>
            <person name="Frey P."/>
            <person name="Gelhaye E."/>
            <person name="Goldberg J."/>
            <person name="Grabherr M.G."/>
            <person name="Kodira C.D."/>
            <person name="Kohler A."/>
            <person name="Kuees U."/>
            <person name="Lindquist E.A."/>
            <person name="Lucas S.M."/>
            <person name="Mago R."/>
            <person name="Mauceli E."/>
            <person name="Morin E."/>
            <person name="Murat C."/>
            <person name="Pangilinan J.L."/>
            <person name="Park R."/>
            <person name="Pearson M."/>
            <person name="Quesneville H."/>
            <person name="Rouhier N."/>
            <person name="Sakthikumar S."/>
            <person name="Salamov A.A."/>
            <person name="Schmutz J."/>
            <person name="Selles B."/>
            <person name="Shapiro H."/>
            <person name="Tanguay P."/>
            <person name="Tuskan G.A."/>
            <person name="Henrissat B."/>
            <person name="Van de Peer Y."/>
            <person name="Rouze P."/>
            <person name="Ellis J.G."/>
            <person name="Dodds P.N."/>
            <person name="Schein J.E."/>
            <person name="Zhong S."/>
            <person name="Hamelin R.C."/>
            <person name="Grigoriev I.V."/>
            <person name="Szabo L.J."/>
            <person name="Martin F."/>
        </authorList>
    </citation>
    <scope>NUCLEOTIDE SEQUENCE [LARGE SCALE GENOMIC DNA]</scope>
    <source>
        <strain evidence="3">98AG31 / pathotype 3-4-7</strain>
    </source>
</reference>
<proteinExistence type="predicted"/>
<evidence type="ECO:0000256" key="1">
    <source>
        <dbReference type="SAM" id="MobiDB-lite"/>
    </source>
</evidence>
<dbReference type="RefSeq" id="XP_007405881.1">
    <property type="nucleotide sequence ID" value="XM_007405819.1"/>
</dbReference>
<keyword evidence="3" id="KW-1185">Reference proteome</keyword>
<dbReference type="EMBL" id="GL883094">
    <property type="protein sequence ID" value="EGG10411.1"/>
    <property type="molecule type" value="Genomic_DNA"/>
</dbReference>
<evidence type="ECO:0000313" key="2">
    <source>
        <dbReference type="EMBL" id="EGG10411.1"/>
    </source>
</evidence>